<evidence type="ECO:0000256" key="3">
    <source>
        <dbReference type="ARBA" id="ARBA00004574"/>
    </source>
</evidence>
<feature type="compositionally biased region" description="Low complexity" evidence="16">
    <location>
        <begin position="855"/>
        <end position="866"/>
    </location>
</feature>
<evidence type="ECO:0000256" key="10">
    <source>
        <dbReference type="ARBA" id="ARBA00022786"/>
    </source>
</evidence>
<organism evidence="18 19">
    <name type="scientific">Golovinomyces cichoracearum</name>
    <dbReference type="NCBI Taxonomy" id="62708"/>
    <lineage>
        <taxon>Eukaryota</taxon>
        <taxon>Fungi</taxon>
        <taxon>Dikarya</taxon>
        <taxon>Ascomycota</taxon>
        <taxon>Pezizomycotina</taxon>
        <taxon>Leotiomycetes</taxon>
        <taxon>Erysiphales</taxon>
        <taxon>Erysiphaceae</taxon>
        <taxon>Golovinomyces</taxon>
    </lineage>
</organism>
<dbReference type="PANTHER" id="PTHR16308">
    <property type="entry name" value="UBIQUITIN ASSOCIATED PROTEIN 2-LIKE/LINGERER"/>
    <property type="match status" value="1"/>
</dbReference>
<evidence type="ECO:0000256" key="12">
    <source>
        <dbReference type="ARBA" id="ARBA00022895"/>
    </source>
</evidence>
<evidence type="ECO:0000256" key="8">
    <source>
        <dbReference type="ARBA" id="ARBA00022553"/>
    </source>
</evidence>
<feature type="region of interest" description="Disordered" evidence="16">
    <location>
        <begin position="262"/>
        <end position="294"/>
    </location>
</feature>
<dbReference type="InterPro" id="IPR009060">
    <property type="entry name" value="UBA-like_sf"/>
</dbReference>
<feature type="compositionally biased region" description="Polar residues" evidence="16">
    <location>
        <begin position="543"/>
        <end position="671"/>
    </location>
</feature>
<dbReference type="GO" id="GO:0006281">
    <property type="term" value="P:DNA repair"/>
    <property type="evidence" value="ECO:0007669"/>
    <property type="project" value="UniProtKB-KW"/>
</dbReference>
<keyword evidence="13" id="KW-0238">DNA-binding</keyword>
<keyword evidence="10" id="KW-0833">Ubl conjugation pathway</keyword>
<feature type="region of interest" description="Disordered" evidence="16">
    <location>
        <begin position="112"/>
        <end position="246"/>
    </location>
</feature>
<feature type="domain" description="CUE" evidence="17">
    <location>
        <begin position="62"/>
        <end position="105"/>
    </location>
</feature>
<feature type="compositionally biased region" description="Low complexity" evidence="16">
    <location>
        <begin position="913"/>
        <end position="923"/>
    </location>
</feature>
<feature type="compositionally biased region" description="Gly residues" evidence="16">
    <location>
        <begin position="939"/>
        <end position="949"/>
    </location>
</feature>
<dbReference type="Pfam" id="PF02845">
    <property type="entry name" value="CUE"/>
    <property type="match status" value="1"/>
</dbReference>
<evidence type="ECO:0000256" key="14">
    <source>
        <dbReference type="ARBA" id="ARBA00023204"/>
    </source>
</evidence>
<dbReference type="InterPro" id="IPR041803">
    <property type="entry name" value="DEF1_CUE"/>
</dbReference>
<keyword evidence="15" id="KW-0539">Nucleus</keyword>
<feature type="compositionally biased region" description="Polar residues" evidence="16">
    <location>
        <begin position="893"/>
        <end position="912"/>
    </location>
</feature>
<keyword evidence="6" id="KW-0158">Chromosome</keyword>
<feature type="region of interest" description="Disordered" evidence="16">
    <location>
        <begin position="783"/>
        <end position="949"/>
    </location>
</feature>
<evidence type="ECO:0000256" key="2">
    <source>
        <dbReference type="ARBA" id="ARBA00004496"/>
    </source>
</evidence>
<keyword evidence="9" id="KW-0227">DNA damage</keyword>
<keyword evidence="11" id="KW-0832">Ubl conjugation</keyword>
<comment type="caution">
    <text evidence="18">The sequence shown here is derived from an EMBL/GenBank/DDBJ whole genome shotgun (WGS) entry which is preliminary data.</text>
</comment>
<evidence type="ECO:0000256" key="1">
    <source>
        <dbReference type="ARBA" id="ARBA00004123"/>
    </source>
</evidence>
<evidence type="ECO:0000256" key="16">
    <source>
        <dbReference type="SAM" id="MobiDB-lite"/>
    </source>
</evidence>
<dbReference type="Gene3D" id="1.10.8.10">
    <property type="entry name" value="DNA helicase RuvA subunit, C-terminal domain"/>
    <property type="match status" value="1"/>
</dbReference>
<evidence type="ECO:0000256" key="7">
    <source>
        <dbReference type="ARBA" id="ARBA00022490"/>
    </source>
</evidence>
<dbReference type="AlphaFoldDB" id="A0A420ILA3"/>
<sequence length="949" mass="101078">MSEVQTRPFAPRGRGSLRGGRSGFSSGGRGGRAHGYNGNKSETAQAKVEEVEEDEVAQLKKLYSSQVAMIREMFPNWSDENIIFALQETAGDLELTVERITDGTLSQWGEVSNAKKDRLKSKIKETSNTSSGESTNRTRASRGGRGGFESGRGSRSHGADRGRGGKSRGSSNTNIPTTRKVNTGNSIPTDEWAARKNSSSVDRPPSHNKNTDDSLTTTKSTDDSTVKSVSKVATASREVPPTILPDGVQKKSWATLFASAPVPKKSTAPHAERPSELSKVEEPDKPLPTNLSEQIPNTAIDEPTVVTNVEFNSAEKTEVADIIPSRDDLTEDNLEQLPEILAPVQTATAASTVASTWDTRDGTNSSPPYIASQNDHQQGIQSATNFQTPAAKVNSTSGRTPIYQRRIFDQEEAVRMPGNREVDRAAVQFGAFYLKDDNEDDVDGDREEAETRAQPPLHSPVAPRASLPPVHRQTTPVADSFSTPKPTTGLPVASIPSAVPTLPSPAPPSSAPVVVQQGPQTNGQFGQYGRFAQGATPDKPYENFSQQTPSVQSSFEGYPPQQSQTLANATNSGSFSSTPNDFSSYYATDPQQRNVYNSFYQPPYGSQHQGAQATQTQDGSASHQRSYNGYNATQGENSSQFPQSASHQPQSRFIATSESQNSGHTTPNPVSQAPHPGATTQSGQPQASQQQPQVPGTYQYGHPYYSSPYYSTYVNHYPGYGNGNFPAGPYAAKTGIHQFQGYNIHGPPFEHSGSHGTAAFGVSSLHGRDSALGVLSEYGRTGSAQSTQASQNIGGSSTFGTGHDAFGRGSSYQGQGQPQYGNQQSSQQNGDDMKPFNDSKSGNGPNSSLQGGRPASATNTSSGASALPQPLSQQVGYGSYPVHLQQPGHNLHGNHSSSQYGALGGSSLQHQASGQGHQNSQYGGYQGSGGGNYYNNGQQRGGWGGNYGH</sequence>
<dbReference type="SUPFAM" id="SSF46934">
    <property type="entry name" value="UBA-like"/>
    <property type="match status" value="1"/>
</dbReference>
<dbReference type="GO" id="GO:0000781">
    <property type="term" value="C:chromosome, telomeric region"/>
    <property type="evidence" value="ECO:0007669"/>
    <property type="project" value="UniProtKB-SubCell"/>
</dbReference>
<dbReference type="GO" id="GO:0005737">
    <property type="term" value="C:cytoplasm"/>
    <property type="evidence" value="ECO:0007669"/>
    <property type="project" value="UniProtKB-SubCell"/>
</dbReference>
<dbReference type="InterPro" id="IPR051833">
    <property type="entry name" value="TC-DDR_regulator"/>
</dbReference>
<feature type="compositionally biased region" description="Acidic residues" evidence="16">
    <location>
        <begin position="437"/>
        <end position="448"/>
    </location>
</feature>
<keyword evidence="14" id="KW-0234">DNA repair</keyword>
<evidence type="ECO:0000256" key="6">
    <source>
        <dbReference type="ARBA" id="ARBA00022454"/>
    </source>
</evidence>
<dbReference type="CDD" id="cd14368">
    <property type="entry name" value="CUE_DEF1_like"/>
    <property type="match status" value="1"/>
</dbReference>
<feature type="compositionally biased region" description="Low complexity" evidence="16">
    <location>
        <begin position="809"/>
        <end position="830"/>
    </location>
</feature>
<accession>A0A420ILA3</accession>
<feature type="compositionally biased region" description="Low complexity" evidence="16">
    <location>
        <begin position="226"/>
        <end position="236"/>
    </location>
</feature>
<feature type="compositionally biased region" description="Polar residues" evidence="16">
    <location>
        <begin position="172"/>
        <end position="188"/>
    </location>
</feature>
<feature type="compositionally biased region" description="Low complexity" evidence="16">
    <location>
        <begin position="678"/>
        <end position="700"/>
    </location>
</feature>
<keyword evidence="7" id="KW-0963">Cytoplasm</keyword>
<evidence type="ECO:0000256" key="5">
    <source>
        <dbReference type="ARBA" id="ARBA00020536"/>
    </source>
</evidence>
<feature type="compositionally biased region" description="Polar residues" evidence="16">
    <location>
        <begin position="472"/>
        <end position="486"/>
    </location>
</feature>
<protein>
    <recommendedName>
        <fullName evidence="5">RNA polymerase II degradation factor 1</fullName>
    </recommendedName>
</protein>
<dbReference type="Proteomes" id="UP000285326">
    <property type="component" value="Unassembled WGS sequence"/>
</dbReference>
<dbReference type="EMBL" id="MCBS01023486">
    <property type="protein sequence ID" value="RKF75307.1"/>
    <property type="molecule type" value="Genomic_DNA"/>
</dbReference>
<dbReference type="GO" id="GO:0005634">
    <property type="term" value="C:nucleus"/>
    <property type="evidence" value="ECO:0007669"/>
    <property type="project" value="UniProtKB-SubCell"/>
</dbReference>
<evidence type="ECO:0000256" key="11">
    <source>
        <dbReference type="ARBA" id="ARBA00022843"/>
    </source>
</evidence>
<comment type="subcellular location">
    <subcellularLocation>
        <location evidence="3">Chromosome</location>
        <location evidence="3">Telomere</location>
    </subcellularLocation>
    <subcellularLocation>
        <location evidence="2">Cytoplasm</location>
    </subcellularLocation>
    <subcellularLocation>
        <location evidence="1">Nucleus</location>
    </subcellularLocation>
</comment>
<dbReference type="GO" id="GO:0043130">
    <property type="term" value="F:ubiquitin binding"/>
    <property type="evidence" value="ECO:0007669"/>
    <property type="project" value="InterPro"/>
</dbReference>
<dbReference type="PROSITE" id="PS51140">
    <property type="entry name" value="CUE"/>
    <property type="match status" value="1"/>
</dbReference>
<comment type="similarity">
    <text evidence="4">Belongs to the DEF1 family.</text>
</comment>
<evidence type="ECO:0000256" key="13">
    <source>
        <dbReference type="ARBA" id="ARBA00023125"/>
    </source>
</evidence>
<name>A0A420ILA3_9PEZI</name>
<feature type="region of interest" description="Disordered" evidence="16">
    <location>
        <begin position="1"/>
        <end position="48"/>
    </location>
</feature>
<feature type="compositionally biased region" description="Polar residues" evidence="16">
    <location>
        <begin position="783"/>
        <end position="800"/>
    </location>
</feature>
<keyword evidence="12" id="KW-0779">Telomere</keyword>
<evidence type="ECO:0000313" key="18">
    <source>
        <dbReference type="EMBL" id="RKF75307.1"/>
    </source>
</evidence>
<feature type="region of interest" description="Disordered" evidence="16">
    <location>
        <begin position="436"/>
        <end position="700"/>
    </location>
</feature>
<feature type="compositionally biased region" description="Low complexity" evidence="16">
    <location>
        <begin position="126"/>
        <end position="138"/>
    </location>
</feature>
<evidence type="ECO:0000259" key="17">
    <source>
        <dbReference type="PROSITE" id="PS51140"/>
    </source>
</evidence>
<gene>
    <name evidence="18" type="ORF">GcM1_234018</name>
</gene>
<proteinExistence type="inferred from homology"/>
<keyword evidence="8" id="KW-0597">Phosphoprotein</keyword>
<evidence type="ECO:0000256" key="9">
    <source>
        <dbReference type="ARBA" id="ARBA00022763"/>
    </source>
</evidence>
<feature type="compositionally biased region" description="Gly residues" evidence="16">
    <location>
        <begin position="16"/>
        <end position="30"/>
    </location>
</feature>
<evidence type="ECO:0000256" key="4">
    <source>
        <dbReference type="ARBA" id="ARBA00005491"/>
    </source>
</evidence>
<feature type="compositionally biased region" description="Basic and acidic residues" evidence="16">
    <location>
        <begin position="270"/>
        <end position="285"/>
    </location>
</feature>
<feature type="compositionally biased region" description="Basic and acidic residues" evidence="16">
    <location>
        <begin position="113"/>
        <end position="125"/>
    </location>
</feature>
<dbReference type="PANTHER" id="PTHR16308:SF13">
    <property type="entry name" value="PROTEIN LINGERER"/>
    <property type="match status" value="1"/>
</dbReference>
<dbReference type="InterPro" id="IPR003892">
    <property type="entry name" value="CUE"/>
</dbReference>
<reference evidence="18 19" key="1">
    <citation type="journal article" date="2018" name="BMC Genomics">
        <title>Comparative genome analyses reveal sequence features reflecting distinct modes of host-adaptation between dicot and monocot powdery mildew.</title>
        <authorList>
            <person name="Wu Y."/>
            <person name="Ma X."/>
            <person name="Pan Z."/>
            <person name="Kale S.D."/>
            <person name="Song Y."/>
            <person name="King H."/>
            <person name="Zhang Q."/>
            <person name="Presley C."/>
            <person name="Deng X."/>
            <person name="Wei C.I."/>
            <person name="Xiao S."/>
        </authorList>
    </citation>
    <scope>NUCLEOTIDE SEQUENCE [LARGE SCALE GENOMIC DNA]</scope>
    <source>
        <strain evidence="18">UMSG1</strain>
    </source>
</reference>
<feature type="compositionally biased region" description="Polar residues" evidence="16">
    <location>
        <begin position="838"/>
        <end position="850"/>
    </location>
</feature>
<evidence type="ECO:0000256" key="15">
    <source>
        <dbReference type="ARBA" id="ARBA00023242"/>
    </source>
</evidence>
<dbReference type="GO" id="GO:0003677">
    <property type="term" value="F:DNA binding"/>
    <property type="evidence" value="ECO:0007669"/>
    <property type="project" value="UniProtKB-KW"/>
</dbReference>
<evidence type="ECO:0000313" key="19">
    <source>
        <dbReference type="Proteomes" id="UP000285326"/>
    </source>
</evidence>